<feature type="transmembrane region" description="Helical" evidence="7">
    <location>
        <begin position="64"/>
        <end position="85"/>
    </location>
</feature>
<dbReference type="RefSeq" id="WP_035317401.1">
    <property type="nucleotide sequence ID" value="NZ_BJOD01000011.1"/>
</dbReference>
<reference evidence="9 12" key="2">
    <citation type="submission" date="2019-06" db="EMBL/GenBank/DDBJ databases">
        <title>Whole genome shotgun sequence of Brevibacillus agri NBRC 15538.</title>
        <authorList>
            <person name="Hosoyama A."/>
            <person name="Uohara A."/>
            <person name="Ohji S."/>
            <person name="Ichikawa N."/>
        </authorList>
    </citation>
    <scope>NUCLEOTIDE SEQUENCE [LARGE SCALE GENOMIC DNA]</scope>
    <source>
        <strain evidence="9 12">NBRC 15538</strain>
    </source>
</reference>
<dbReference type="OrthoDB" id="9805239at2"/>
<feature type="transmembrane region" description="Helical" evidence="7">
    <location>
        <begin position="119"/>
        <end position="137"/>
    </location>
</feature>
<dbReference type="Pfam" id="PF00892">
    <property type="entry name" value="EamA"/>
    <property type="match status" value="2"/>
</dbReference>
<dbReference type="PANTHER" id="PTHR42920:SF15">
    <property type="entry name" value="MEMBRANE PROTEIN"/>
    <property type="match status" value="1"/>
</dbReference>
<keyword evidence="12" id="KW-1185">Reference proteome</keyword>
<evidence type="ECO:0000259" key="8">
    <source>
        <dbReference type="Pfam" id="PF00892"/>
    </source>
</evidence>
<evidence type="ECO:0000313" key="11">
    <source>
        <dbReference type="Proteomes" id="UP000276178"/>
    </source>
</evidence>
<dbReference type="Proteomes" id="UP000276178">
    <property type="component" value="Unassembled WGS sequence"/>
</dbReference>
<dbReference type="InterPro" id="IPR000620">
    <property type="entry name" value="EamA_dom"/>
</dbReference>
<dbReference type="GO" id="GO:0005886">
    <property type="term" value="C:plasma membrane"/>
    <property type="evidence" value="ECO:0007669"/>
    <property type="project" value="UniProtKB-SubCell"/>
</dbReference>
<evidence type="ECO:0000256" key="2">
    <source>
        <dbReference type="ARBA" id="ARBA00007362"/>
    </source>
</evidence>
<comment type="similarity">
    <text evidence="2">Belongs to the EamA transporter family.</text>
</comment>
<reference evidence="10 11" key="1">
    <citation type="submission" date="2018-10" db="EMBL/GenBank/DDBJ databases">
        <title>Phylogenomics of Brevibacillus.</title>
        <authorList>
            <person name="Dunlap C."/>
        </authorList>
    </citation>
    <scope>NUCLEOTIDE SEQUENCE [LARGE SCALE GENOMIC DNA]</scope>
    <source>
        <strain evidence="10 11">NRRL NRS 1219</strain>
    </source>
</reference>
<feature type="transmembrane region" description="Helical" evidence="7">
    <location>
        <begin position="244"/>
        <end position="261"/>
    </location>
</feature>
<feature type="transmembrane region" description="Helical" evidence="7">
    <location>
        <begin position="91"/>
        <end position="112"/>
    </location>
</feature>
<feature type="domain" description="EamA" evidence="8">
    <location>
        <begin position="3"/>
        <end position="136"/>
    </location>
</feature>
<keyword evidence="3" id="KW-1003">Cell membrane</keyword>
<keyword evidence="4 7" id="KW-0812">Transmembrane</keyword>
<dbReference type="SUPFAM" id="SSF103481">
    <property type="entry name" value="Multidrug resistance efflux transporter EmrE"/>
    <property type="match status" value="2"/>
</dbReference>
<accession>A0A3M8AM73</accession>
<dbReference type="EMBL" id="RHHN01000057">
    <property type="protein sequence ID" value="RNB52139.1"/>
    <property type="molecule type" value="Genomic_DNA"/>
</dbReference>
<keyword evidence="5 7" id="KW-1133">Transmembrane helix</keyword>
<evidence type="ECO:0000256" key="3">
    <source>
        <dbReference type="ARBA" id="ARBA00022475"/>
    </source>
</evidence>
<feature type="transmembrane region" description="Helical" evidence="7">
    <location>
        <begin position="181"/>
        <end position="199"/>
    </location>
</feature>
<evidence type="ECO:0000313" key="10">
    <source>
        <dbReference type="EMBL" id="RNB52139.1"/>
    </source>
</evidence>
<feature type="transmembrane region" description="Helical" evidence="7">
    <location>
        <begin position="149"/>
        <end position="169"/>
    </location>
</feature>
<evidence type="ECO:0000313" key="9">
    <source>
        <dbReference type="EMBL" id="GED25155.1"/>
    </source>
</evidence>
<feature type="transmembrane region" description="Helical" evidence="7">
    <location>
        <begin position="211"/>
        <end position="232"/>
    </location>
</feature>
<sequence length="301" mass="32524">MPKAYVLLLLTSLLWGGNFVLGKSLVGHASPLTLTSLRWLIAVLCLLPMVWWKERKLLPAKDSILPLVLMGITGVVLFNLFQFLALETTTATNVGLISTLNMLSISLFSFVFLKEQINLFQIGCMVFLLAGVLLVLSKGNADYLLTLQFNTGDLWMLAAVGVWGLYSICSKWAMTKTSPMMSILYSAVFGLAILLPFNLADFTVSNLNASFVGSLLYTGVISTVVCMVLWNIGVQKLGATTSGIFLNFNPIFTSLLAFLFLGEQLTWMQGVGGIMVIAGCFLFSSGKTKGSATKPSAAGEA</sequence>
<feature type="transmembrane region" description="Helical" evidence="7">
    <location>
        <begin position="32"/>
        <end position="52"/>
    </location>
</feature>
<dbReference type="EMBL" id="BJOD01000011">
    <property type="protein sequence ID" value="GED25155.1"/>
    <property type="molecule type" value="Genomic_DNA"/>
</dbReference>
<dbReference type="AlphaFoldDB" id="A0A3M8AM73"/>
<dbReference type="InterPro" id="IPR051258">
    <property type="entry name" value="Diverse_Substrate_Transporter"/>
</dbReference>
<evidence type="ECO:0000256" key="6">
    <source>
        <dbReference type="ARBA" id="ARBA00023136"/>
    </source>
</evidence>
<gene>
    <name evidence="9" type="ORF">BAG01nite_12570</name>
    <name evidence="10" type="ORF">EB820_19150</name>
</gene>
<comment type="subcellular location">
    <subcellularLocation>
        <location evidence="1">Cell membrane</location>
        <topology evidence="1">Multi-pass membrane protein</topology>
    </subcellularLocation>
</comment>
<dbReference type="Proteomes" id="UP000317180">
    <property type="component" value="Unassembled WGS sequence"/>
</dbReference>
<comment type="caution">
    <text evidence="10">The sequence shown here is derived from an EMBL/GenBank/DDBJ whole genome shotgun (WGS) entry which is preliminary data.</text>
</comment>
<evidence type="ECO:0000313" key="12">
    <source>
        <dbReference type="Proteomes" id="UP000317180"/>
    </source>
</evidence>
<dbReference type="GeneID" id="82810844"/>
<evidence type="ECO:0000256" key="4">
    <source>
        <dbReference type="ARBA" id="ARBA00022692"/>
    </source>
</evidence>
<keyword evidence="6 7" id="KW-0472">Membrane</keyword>
<feature type="domain" description="EamA" evidence="8">
    <location>
        <begin position="151"/>
        <end position="284"/>
    </location>
</feature>
<dbReference type="InterPro" id="IPR037185">
    <property type="entry name" value="EmrE-like"/>
</dbReference>
<dbReference type="PANTHER" id="PTHR42920">
    <property type="entry name" value="OS03G0707200 PROTEIN-RELATED"/>
    <property type="match status" value="1"/>
</dbReference>
<evidence type="ECO:0000256" key="1">
    <source>
        <dbReference type="ARBA" id="ARBA00004651"/>
    </source>
</evidence>
<feature type="transmembrane region" description="Helical" evidence="7">
    <location>
        <begin position="267"/>
        <end position="284"/>
    </location>
</feature>
<protein>
    <submittedName>
        <fullName evidence="9 10">Transporter</fullName>
    </submittedName>
</protein>
<organism evidence="10 11">
    <name type="scientific">Brevibacillus agri</name>
    <dbReference type="NCBI Taxonomy" id="51101"/>
    <lineage>
        <taxon>Bacteria</taxon>
        <taxon>Bacillati</taxon>
        <taxon>Bacillota</taxon>
        <taxon>Bacilli</taxon>
        <taxon>Bacillales</taxon>
        <taxon>Paenibacillaceae</taxon>
        <taxon>Brevibacillus</taxon>
    </lineage>
</organism>
<name>A0A3M8AM73_9BACL</name>
<proteinExistence type="inferred from homology"/>
<evidence type="ECO:0000256" key="5">
    <source>
        <dbReference type="ARBA" id="ARBA00022989"/>
    </source>
</evidence>
<evidence type="ECO:0000256" key="7">
    <source>
        <dbReference type="SAM" id="Phobius"/>
    </source>
</evidence>